<dbReference type="EMBL" id="WVHK01000071">
    <property type="protein sequence ID" value="MXV21066.1"/>
    <property type="molecule type" value="Genomic_DNA"/>
</dbReference>
<comment type="caution">
    <text evidence="2">The sequence shown here is derived from an EMBL/GenBank/DDBJ whole genome shotgun (WGS) entry which is preliminary data.</text>
</comment>
<feature type="transmembrane region" description="Helical" evidence="1">
    <location>
        <begin position="136"/>
        <end position="155"/>
    </location>
</feature>
<feature type="transmembrane region" description="Helical" evidence="1">
    <location>
        <begin position="20"/>
        <end position="39"/>
    </location>
</feature>
<evidence type="ECO:0000256" key="1">
    <source>
        <dbReference type="SAM" id="Phobius"/>
    </source>
</evidence>
<gene>
    <name evidence="2" type="ORF">GLX28_15660</name>
</gene>
<keyword evidence="1" id="KW-0812">Transmembrane</keyword>
<evidence type="ECO:0000313" key="2">
    <source>
        <dbReference type="EMBL" id="MXV21066.1"/>
    </source>
</evidence>
<keyword evidence="3" id="KW-1185">Reference proteome</keyword>
<organism evidence="2 3">
    <name type="scientific">Deinococcus xianganensis</name>
    <dbReference type="NCBI Taxonomy" id="1507289"/>
    <lineage>
        <taxon>Bacteria</taxon>
        <taxon>Thermotogati</taxon>
        <taxon>Deinococcota</taxon>
        <taxon>Deinococci</taxon>
        <taxon>Deinococcales</taxon>
        <taxon>Deinococcaceae</taxon>
        <taxon>Deinococcus</taxon>
    </lineage>
</organism>
<proteinExistence type="predicted"/>
<protein>
    <submittedName>
        <fullName evidence="2">Uncharacterized protein</fullName>
    </submittedName>
</protein>
<accession>A0A6I4YMI8</accession>
<keyword evidence="1" id="KW-1133">Transmembrane helix</keyword>
<dbReference type="RefSeq" id="WP_160981068.1">
    <property type="nucleotide sequence ID" value="NZ_WVHK01000071.1"/>
</dbReference>
<feature type="transmembrane region" description="Helical" evidence="1">
    <location>
        <begin position="105"/>
        <end position="124"/>
    </location>
</feature>
<evidence type="ECO:0000313" key="3">
    <source>
        <dbReference type="Proteomes" id="UP000430519"/>
    </source>
</evidence>
<name>A0A6I4YMI8_9DEIO</name>
<reference evidence="2 3" key="1">
    <citation type="submission" date="2019-11" db="EMBL/GenBank/DDBJ databases">
        <title>Genome sequence of Deinococcus xianganensis Y35, AI-2 producing algicidal bacterium, isolated from lake water.</title>
        <authorList>
            <person name="Li Y."/>
        </authorList>
    </citation>
    <scope>NUCLEOTIDE SEQUENCE [LARGE SCALE GENOMIC DNA]</scope>
    <source>
        <strain evidence="2 3">Y35</strain>
    </source>
</reference>
<dbReference type="Proteomes" id="UP000430519">
    <property type="component" value="Unassembled WGS sequence"/>
</dbReference>
<sequence length="163" mass="18056">MNALTAPRPLPTQTRRRHIVTVYAAGLLTAMTVFLLRLTGTFDTAPDVWRWPLLTILLLAAAASLYGVLHLAFPARLGLPHTNDAHLDERQALRIAQANSVAYRWLVQTVVFSAAILFFFSISLPVFERMDALQGIALLTLLLLPFLPTAILAWTEPDADPQD</sequence>
<dbReference type="AlphaFoldDB" id="A0A6I4YMI8"/>
<feature type="transmembrane region" description="Helical" evidence="1">
    <location>
        <begin position="51"/>
        <end position="73"/>
    </location>
</feature>
<keyword evidence="1" id="KW-0472">Membrane</keyword>